<keyword evidence="7 12" id="KW-0808">Transferase</keyword>
<dbReference type="SUPFAM" id="SSF51717">
    <property type="entry name" value="Dihydropteroate synthetase-like"/>
    <property type="match status" value="1"/>
</dbReference>
<dbReference type="AlphaFoldDB" id="A0A0E2YZ95"/>
<evidence type="ECO:0000256" key="4">
    <source>
        <dbReference type="ARBA" id="ARBA00009503"/>
    </source>
</evidence>
<dbReference type="InterPro" id="IPR045031">
    <property type="entry name" value="DHP_synth-like"/>
</dbReference>
<dbReference type="GO" id="GO:0046656">
    <property type="term" value="P:folic acid biosynthetic process"/>
    <property type="evidence" value="ECO:0007669"/>
    <property type="project" value="UniProtKB-KW"/>
</dbReference>
<dbReference type="EC" id="2.5.1.15" evidence="5 12"/>
<keyword evidence="10 12" id="KW-0289">Folate biosynthesis</keyword>
<evidence type="ECO:0000259" key="13">
    <source>
        <dbReference type="PROSITE" id="PS50972"/>
    </source>
</evidence>
<dbReference type="PROSITE" id="PS50972">
    <property type="entry name" value="PTERIN_BINDING"/>
    <property type="match status" value="1"/>
</dbReference>
<organism evidence="14 15">
    <name type="scientific">Nitrosococcus oceani C-27</name>
    <dbReference type="NCBI Taxonomy" id="314279"/>
    <lineage>
        <taxon>Bacteria</taxon>
        <taxon>Pseudomonadati</taxon>
        <taxon>Pseudomonadota</taxon>
        <taxon>Gammaproteobacteria</taxon>
        <taxon>Chromatiales</taxon>
        <taxon>Chromatiaceae</taxon>
        <taxon>Nitrosococcus</taxon>
    </lineage>
</organism>
<dbReference type="InterPro" id="IPR011005">
    <property type="entry name" value="Dihydropteroate_synth-like_sf"/>
</dbReference>
<keyword evidence="9 12" id="KW-0460">Magnesium</keyword>
<comment type="cofactor">
    <cofactor evidence="2 12">
        <name>Mg(2+)</name>
        <dbReference type="ChEBI" id="CHEBI:18420"/>
    </cofactor>
</comment>
<reference evidence="14 15" key="1">
    <citation type="submission" date="2014-07" db="EMBL/GenBank/DDBJ databases">
        <title>Comparative analysis of Nitrosococcus oceani genome inventories of strains from Pacific and Atlantic gyres.</title>
        <authorList>
            <person name="Lim C.K."/>
            <person name="Wang L."/>
            <person name="Sayavedra-Soto L.A."/>
            <person name="Klotz M.G."/>
        </authorList>
    </citation>
    <scope>NUCLEOTIDE SEQUENCE [LARGE SCALE GENOMIC DNA]</scope>
    <source>
        <strain evidence="14 15">C-27</strain>
    </source>
</reference>
<comment type="similarity">
    <text evidence="4 12">Belongs to the DHPS family.</text>
</comment>
<evidence type="ECO:0000256" key="10">
    <source>
        <dbReference type="ARBA" id="ARBA00022909"/>
    </source>
</evidence>
<comment type="caution">
    <text evidence="14">The sequence shown here is derived from an EMBL/GenBank/DDBJ whole genome shotgun (WGS) entry which is preliminary data.</text>
</comment>
<dbReference type="GO" id="GO:0046654">
    <property type="term" value="P:tetrahydrofolate biosynthetic process"/>
    <property type="evidence" value="ECO:0007669"/>
    <property type="project" value="UniProtKB-UniPathway"/>
</dbReference>
<evidence type="ECO:0000256" key="1">
    <source>
        <dbReference type="ARBA" id="ARBA00000012"/>
    </source>
</evidence>
<dbReference type="GO" id="GO:0004156">
    <property type="term" value="F:dihydropteroate synthase activity"/>
    <property type="evidence" value="ECO:0007669"/>
    <property type="project" value="UniProtKB-EC"/>
</dbReference>
<gene>
    <name evidence="14" type="primary">folP</name>
    <name evidence="14" type="ORF">IB75_13650</name>
</gene>
<feature type="domain" description="Pterin-binding" evidence="13">
    <location>
        <begin position="24"/>
        <end position="276"/>
    </location>
</feature>
<dbReference type="CDD" id="cd00739">
    <property type="entry name" value="DHPS"/>
    <property type="match status" value="1"/>
</dbReference>
<dbReference type="NCBIfam" id="TIGR01496">
    <property type="entry name" value="DHPS"/>
    <property type="match status" value="1"/>
</dbReference>
<evidence type="ECO:0000256" key="9">
    <source>
        <dbReference type="ARBA" id="ARBA00022842"/>
    </source>
</evidence>
<protein>
    <recommendedName>
        <fullName evidence="6 12">Dihydropteroate synthase</fullName>
        <shortName evidence="12">DHPS</shortName>
        <ecNumber evidence="5 12">2.5.1.15</ecNumber>
    </recommendedName>
    <alternativeName>
        <fullName evidence="11 12">Dihydropteroate pyrophosphorylase</fullName>
    </alternativeName>
</protein>
<evidence type="ECO:0000256" key="8">
    <source>
        <dbReference type="ARBA" id="ARBA00022723"/>
    </source>
</evidence>
<dbReference type="Pfam" id="PF00809">
    <property type="entry name" value="Pterin_bind"/>
    <property type="match status" value="1"/>
</dbReference>
<name>A0A0E2YZ95_9GAMM</name>
<comment type="pathway">
    <text evidence="3 12">Cofactor biosynthesis; tetrahydrofolate biosynthesis; 7,8-dihydrofolate from 2-amino-4-hydroxy-6-hydroxymethyl-7,8-dihydropteridine diphosphate and 4-aminobenzoate: step 1/2.</text>
</comment>
<evidence type="ECO:0000256" key="7">
    <source>
        <dbReference type="ARBA" id="ARBA00022679"/>
    </source>
</evidence>
<dbReference type="EMBL" id="JPGN01000078">
    <property type="protein sequence ID" value="KFI18544.1"/>
    <property type="molecule type" value="Genomic_DNA"/>
</dbReference>
<sequence>MAHCASPLSRYLDCGGKVLNLNRPQVMGVLNITPDSFSDGGKYLILEQALQRAHQMIQEGAAIIDVGGESTRPGAAPVSVEEELHRVIPVIKALSREISIPLSIDTSKPEIMRAAVAAGAGFINDINALRQEGALAAARELGVPICLMHMRGKPQTMQQNPAYDDVVEEVRGFLLDRIIACERGGIPRERLLVDPGFGFGKKSVHNLLLLKYLHRICELGLPVLVGLSRKSLIGTMLQLPVGERLYGSLALATLAAWQGATMVRTHDVQATMQVLALCDSAQKAEE</sequence>
<dbReference type="UniPathway" id="UPA00077">
    <property type="reaction ID" value="UER00156"/>
</dbReference>
<dbReference type="GO" id="GO:0046872">
    <property type="term" value="F:metal ion binding"/>
    <property type="evidence" value="ECO:0007669"/>
    <property type="project" value="UniProtKB-KW"/>
</dbReference>
<evidence type="ECO:0000256" key="3">
    <source>
        <dbReference type="ARBA" id="ARBA00004763"/>
    </source>
</evidence>
<dbReference type="Proteomes" id="UP000028839">
    <property type="component" value="Unassembled WGS sequence"/>
</dbReference>
<evidence type="ECO:0000313" key="14">
    <source>
        <dbReference type="EMBL" id="KFI18544.1"/>
    </source>
</evidence>
<evidence type="ECO:0000313" key="15">
    <source>
        <dbReference type="Proteomes" id="UP000028839"/>
    </source>
</evidence>
<dbReference type="HOGENOM" id="CLU_008023_0_3_6"/>
<dbReference type="PROSITE" id="PS00793">
    <property type="entry name" value="DHPS_2"/>
    <property type="match status" value="1"/>
</dbReference>
<evidence type="ECO:0000256" key="5">
    <source>
        <dbReference type="ARBA" id="ARBA00012458"/>
    </source>
</evidence>
<comment type="catalytic activity">
    <reaction evidence="1">
        <text>(7,8-dihydropterin-6-yl)methyl diphosphate + 4-aminobenzoate = 7,8-dihydropteroate + diphosphate</text>
        <dbReference type="Rhea" id="RHEA:19949"/>
        <dbReference type="ChEBI" id="CHEBI:17836"/>
        <dbReference type="ChEBI" id="CHEBI:17839"/>
        <dbReference type="ChEBI" id="CHEBI:33019"/>
        <dbReference type="ChEBI" id="CHEBI:72950"/>
        <dbReference type="EC" id="2.5.1.15"/>
    </reaction>
</comment>
<evidence type="ECO:0000256" key="2">
    <source>
        <dbReference type="ARBA" id="ARBA00001946"/>
    </source>
</evidence>
<dbReference type="Gene3D" id="3.20.20.20">
    <property type="entry name" value="Dihydropteroate synthase-like"/>
    <property type="match status" value="1"/>
</dbReference>
<evidence type="ECO:0000256" key="6">
    <source>
        <dbReference type="ARBA" id="ARBA00016919"/>
    </source>
</evidence>
<evidence type="ECO:0000256" key="11">
    <source>
        <dbReference type="ARBA" id="ARBA00030193"/>
    </source>
</evidence>
<accession>A0A0E2YZ95</accession>
<dbReference type="InterPro" id="IPR006390">
    <property type="entry name" value="DHP_synth_dom"/>
</dbReference>
<dbReference type="GO" id="GO:0005829">
    <property type="term" value="C:cytosol"/>
    <property type="evidence" value="ECO:0007669"/>
    <property type="project" value="TreeGrafter"/>
</dbReference>
<dbReference type="FunFam" id="3.20.20.20:FF:000006">
    <property type="entry name" value="Dihydropteroate synthase"/>
    <property type="match status" value="1"/>
</dbReference>
<dbReference type="PROSITE" id="PS00792">
    <property type="entry name" value="DHPS_1"/>
    <property type="match status" value="1"/>
</dbReference>
<dbReference type="InterPro" id="IPR000489">
    <property type="entry name" value="Pterin-binding_dom"/>
</dbReference>
<comment type="function">
    <text evidence="12">Catalyzes the condensation of para-aminobenzoate (pABA) with 6-hydroxymethyl-7,8-dihydropterin diphosphate (DHPt-PP) to form 7,8-dihydropteroate (H2Pte), the immediate precursor of folate derivatives.</text>
</comment>
<dbReference type="PANTHER" id="PTHR20941:SF1">
    <property type="entry name" value="FOLIC ACID SYNTHESIS PROTEIN FOL1"/>
    <property type="match status" value="1"/>
</dbReference>
<proteinExistence type="inferred from homology"/>
<keyword evidence="8 12" id="KW-0479">Metal-binding</keyword>
<evidence type="ECO:0000256" key="12">
    <source>
        <dbReference type="RuleBase" id="RU361205"/>
    </source>
</evidence>
<dbReference type="PANTHER" id="PTHR20941">
    <property type="entry name" value="FOLATE SYNTHESIS PROTEINS"/>
    <property type="match status" value="1"/>
</dbReference>
<dbReference type="OrthoDB" id="9811744at2"/>